<evidence type="ECO:0000313" key="1">
    <source>
        <dbReference type="EMBL" id="QJE98209.1"/>
    </source>
</evidence>
<organism evidence="1 2">
    <name type="scientific">Luteolibacter luteus</name>
    <dbReference type="NCBI Taxonomy" id="2728835"/>
    <lineage>
        <taxon>Bacteria</taxon>
        <taxon>Pseudomonadati</taxon>
        <taxon>Verrucomicrobiota</taxon>
        <taxon>Verrucomicrobiia</taxon>
        <taxon>Verrucomicrobiales</taxon>
        <taxon>Verrucomicrobiaceae</taxon>
        <taxon>Luteolibacter</taxon>
    </lineage>
</organism>
<dbReference type="KEGG" id="luo:HHL09_21270"/>
<name>A0A858RPD3_9BACT</name>
<dbReference type="Proteomes" id="UP000501812">
    <property type="component" value="Chromosome"/>
</dbReference>
<keyword evidence="2" id="KW-1185">Reference proteome</keyword>
<protein>
    <submittedName>
        <fullName evidence="1">Uncharacterized protein</fullName>
    </submittedName>
</protein>
<dbReference type="EMBL" id="CP051774">
    <property type="protein sequence ID" value="QJE98209.1"/>
    <property type="molecule type" value="Genomic_DNA"/>
</dbReference>
<dbReference type="AlphaFoldDB" id="A0A858RPD3"/>
<evidence type="ECO:0000313" key="2">
    <source>
        <dbReference type="Proteomes" id="UP000501812"/>
    </source>
</evidence>
<proteinExistence type="predicted"/>
<reference evidence="1 2" key="1">
    <citation type="submission" date="2020-04" db="EMBL/GenBank/DDBJ databases">
        <title>Luteolibacter sp. G-1-1-1 isolated from soil.</title>
        <authorList>
            <person name="Dahal R.H."/>
        </authorList>
    </citation>
    <scope>NUCLEOTIDE SEQUENCE [LARGE SCALE GENOMIC DNA]</scope>
    <source>
        <strain evidence="1 2">G-1-1-1</strain>
    </source>
</reference>
<dbReference type="RefSeq" id="WP_169456668.1">
    <property type="nucleotide sequence ID" value="NZ_CP051774.1"/>
</dbReference>
<accession>A0A858RPD3</accession>
<gene>
    <name evidence="1" type="ORF">HHL09_21270</name>
</gene>
<sequence length="122" mass="14163">MSSVTHPVEKKRLAYLKDHYVRGGASPQNWRKVKSFKKAKASRAFRKLHKSLERHCADAEAAPFASIRRLEGLKKSRVYQGGSFHLKQFVEHRLEKRQDMIGARKRRQAKRDQVQALLISIP</sequence>